<dbReference type="VEuPathDB" id="VectorBase:GBRI004202"/>
<evidence type="ECO:0000313" key="1">
    <source>
        <dbReference type="EnsemblMetazoa" id="GBRI004202-PA"/>
    </source>
</evidence>
<dbReference type="EnsemblMetazoa" id="GBRI004202-RA">
    <property type="protein sequence ID" value="GBRI004202-PA"/>
    <property type="gene ID" value="GBRI004202"/>
</dbReference>
<name>A0A1A9W2Q5_9MUSC</name>
<dbReference type="Proteomes" id="UP000091820">
    <property type="component" value="Unassembled WGS sequence"/>
</dbReference>
<protein>
    <submittedName>
        <fullName evidence="1">Uncharacterized protein</fullName>
    </submittedName>
</protein>
<evidence type="ECO:0000313" key="2">
    <source>
        <dbReference type="Proteomes" id="UP000091820"/>
    </source>
</evidence>
<keyword evidence="2" id="KW-1185">Reference proteome</keyword>
<reference evidence="2" key="1">
    <citation type="submission" date="2014-03" db="EMBL/GenBank/DDBJ databases">
        <authorList>
            <person name="Aksoy S."/>
            <person name="Warren W."/>
            <person name="Wilson R.K."/>
        </authorList>
    </citation>
    <scope>NUCLEOTIDE SEQUENCE [LARGE SCALE GENOMIC DNA]</scope>
    <source>
        <strain evidence="2">IAEA</strain>
    </source>
</reference>
<sequence length="138" mass="15032">MLVSGCICSICTFEDAAAAAVAAAATQSVRKFECKNFQDSVEKRAAGNGQRATGNQRQQHMAVVWMWLMELTVASQMETVFIWPGLSSRSKMAKTTGPTTAGTSSDFQAGFNKVFLQTNYSEGTTFNFILGLQANWKI</sequence>
<accession>A0A1A9W2Q5</accession>
<reference evidence="1" key="2">
    <citation type="submission" date="2020-05" db="UniProtKB">
        <authorList>
            <consortium name="EnsemblMetazoa"/>
        </authorList>
    </citation>
    <scope>IDENTIFICATION</scope>
    <source>
        <strain evidence="1">IAEA</strain>
    </source>
</reference>
<proteinExistence type="predicted"/>
<dbReference type="AlphaFoldDB" id="A0A1A9W2Q5"/>
<organism evidence="1 2">
    <name type="scientific">Glossina brevipalpis</name>
    <dbReference type="NCBI Taxonomy" id="37001"/>
    <lineage>
        <taxon>Eukaryota</taxon>
        <taxon>Metazoa</taxon>
        <taxon>Ecdysozoa</taxon>
        <taxon>Arthropoda</taxon>
        <taxon>Hexapoda</taxon>
        <taxon>Insecta</taxon>
        <taxon>Pterygota</taxon>
        <taxon>Neoptera</taxon>
        <taxon>Endopterygota</taxon>
        <taxon>Diptera</taxon>
        <taxon>Brachycera</taxon>
        <taxon>Muscomorpha</taxon>
        <taxon>Hippoboscoidea</taxon>
        <taxon>Glossinidae</taxon>
        <taxon>Glossina</taxon>
    </lineage>
</organism>